<dbReference type="EnsemblPlants" id="Kaladp0055s0441.2.v1.1">
    <property type="protein sequence ID" value="Kaladp0055s0441.2.v1.1"/>
    <property type="gene ID" value="Kaladp0055s0441.v1.1"/>
</dbReference>
<dbReference type="EnsemblPlants" id="Kaladp0055s0441.1.v1.1">
    <property type="protein sequence ID" value="Kaladp0055s0441.1.v1.1"/>
    <property type="gene ID" value="Kaladp0055s0441.v1.1"/>
</dbReference>
<keyword evidence="1 3" id="KW-0732">Signal</keyword>
<accession>A0A7N0U6Z2</accession>
<evidence type="ECO:0000256" key="1">
    <source>
        <dbReference type="ARBA" id="ARBA00022729"/>
    </source>
</evidence>
<feature type="domain" description="Folate receptor-like" evidence="4">
    <location>
        <begin position="52"/>
        <end position="170"/>
    </location>
</feature>
<dbReference type="PANTHER" id="PTHR37390">
    <property type="entry name" value="OS02G0592500 PROTEIN"/>
    <property type="match status" value="1"/>
</dbReference>
<evidence type="ECO:0000256" key="2">
    <source>
        <dbReference type="ARBA" id="ARBA00023157"/>
    </source>
</evidence>
<organism evidence="5 6">
    <name type="scientific">Kalanchoe fedtschenkoi</name>
    <name type="common">Lavender scallops</name>
    <name type="synonym">South American air plant</name>
    <dbReference type="NCBI Taxonomy" id="63787"/>
    <lineage>
        <taxon>Eukaryota</taxon>
        <taxon>Viridiplantae</taxon>
        <taxon>Streptophyta</taxon>
        <taxon>Embryophyta</taxon>
        <taxon>Tracheophyta</taxon>
        <taxon>Spermatophyta</taxon>
        <taxon>Magnoliopsida</taxon>
        <taxon>eudicotyledons</taxon>
        <taxon>Gunneridae</taxon>
        <taxon>Pentapetalae</taxon>
        <taxon>Saxifragales</taxon>
        <taxon>Crassulaceae</taxon>
        <taxon>Kalanchoe</taxon>
    </lineage>
</organism>
<keyword evidence="6" id="KW-1185">Reference proteome</keyword>
<sequence>MDFGIVALLLLVVDLSIGFVTGKPSGVCTSQGGRFPPFASDGKPPGRVSKGPKDLTLCRVFRKKTCCDVAQTHPALLSIRQLATTGEASPECLHLWELLECSICDPQVGVKPGPPVLCASLCNKLFEACSTAYFSMDGIRQILAPCGVGDFVCGQAPEWVSNGTELCRAAGFAVQQSDDATSIKEPTCYGGKASIDSVADSWKSSQSKMTKETGNFGVSEEFLQWVAERPFLERVSWAVGGMVLTAGLIYMSKRRSHSHGQKLAAIRRTARRMETNMNQKFPTSGGRKLVERR</sequence>
<dbReference type="InterPro" id="IPR053305">
    <property type="entry name" value="Folate-binding_rcpt-like"/>
</dbReference>
<dbReference type="Gramene" id="Kaladp0055s0441.2.v1.1">
    <property type="protein sequence ID" value="Kaladp0055s0441.2.v1.1"/>
    <property type="gene ID" value="Kaladp0055s0441.v1.1"/>
</dbReference>
<feature type="chain" id="PRO_5033597568" description="Folate receptor-like domain-containing protein" evidence="3">
    <location>
        <begin position="23"/>
        <end position="293"/>
    </location>
</feature>
<dbReference type="OMA" id="EANPECL"/>
<keyword evidence="2" id="KW-1015">Disulfide bond</keyword>
<dbReference type="Pfam" id="PF03024">
    <property type="entry name" value="Folate_rec"/>
    <property type="match status" value="1"/>
</dbReference>
<protein>
    <recommendedName>
        <fullName evidence="4">Folate receptor-like domain-containing protein</fullName>
    </recommendedName>
</protein>
<feature type="signal peptide" evidence="3">
    <location>
        <begin position="1"/>
        <end position="22"/>
    </location>
</feature>
<dbReference type="Gramene" id="Kaladp0055s0441.1.v1.1">
    <property type="protein sequence ID" value="Kaladp0055s0441.1.v1.1"/>
    <property type="gene ID" value="Kaladp0055s0441.v1.1"/>
</dbReference>
<evidence type="ECO:0000313" key="5">
    <source>
        <dbReference type="EnsemblPlants" id="Kaladp0055s0441.2.v1.1"/>
    </source>
</evidence>
<name>A0A7N0U6Z2_KALFE</name>
<dbReference type="Proteomes" id="UP000594263">
    <property type="component" value="Unplaced"/>
</dbReference>
<evidence type="ECO:0000313" key="6">
    <source>
        <dbReference type="Proteomes" id="UP000594263"/>
    </source>
</evidence>
<dbReference type="AlphaFoldDB" id="A0A7N0U6Z2"/>
<proteinExistence type="predicted"/>
<dbReference type="InterPro" id="IPR018143">
    <property type="entry name" value="Folate_rcpt-like"/>
</dbReference>
<evidence type="ECO:0000259" key="4">
    <source>
        <dbReference type="Pfam" id="PF03024"/>
    </source>
</evidence>
<dbReference type="PANTHER" id="PTHR37390:SF1">
    <property type="entry name" value="FOLATE-BINDING PROTEIN 1"/>
    <property type="match status" value="1"/>
</dbReference>
<evidence type="ECO:0000256" key="3">
    <source>
        <dbReference type="SAM" id="SignalP"/>
    </source>
</evidence>
<reference evidence="5" key="1">
    <citation type="submission" date="2021-01" db="UniProtKB">
        <authorList>
            <consortium name="EnsemblPlants"/>
        </authorList>
    </citation>
    <scope>IDENTIFICATION</scope>
</reference>